<evidence type="ECO:0000256" key="2">
    <source>
        <dbReference type="PROSITE-ProRule" id="PRU01091"/>
    </source>
</evidence>
<dbReference type="GO" id="GO:0000160">
    <property type="term" value="P:phosphorelay signal transduction system"/>
    <property type="evidence" value="ECO:0007669"/>
    <property type="project" value="InterPro"/>
</dbReference>
<accession>A0A956RQH2</accession>
<dbReference type="InterPro" id="IPR036388">
    <property type="entry name" value="WH-like_DNA-bd_sf"/>
</dbReference>
<dbReference type="CDD" id="cd00383">
    <property type="entry name" value="trans_reg_C"/>
    <property type="match status" value="1"/>
</dbReference>
<organism evidence="4 5">
    <name type="scientific">Eiseniibacteriota bacterium</name>
    <dbReference type="NCBI Taxonomy" id="2212470"/>
    <lineage>
        <taxon>Bacteria</taxon>
        <taxon>Candidatus Eiseniibacteriota</taxon>
    </lineage>
</organism>
<dbReference type="InterPro" id="IPR001867">
    <property type="entry name" value="OmpR/PhoB-type_DNA-bd"/>
</dbReference>
<comment type="caution">
    <text evidence="4">The sequence shown here is derived from an EMBL/GenBank/DDBJ whole genome shotgun (WGS) entry which is preliminary data.</text>
</comment>
<feature type="non-terminal residue" evidence="4">
    <location>
        <position position="1"/>
    </location>
</feature>
<feature type="DNA-binding region" description="OmpR/PhoB-type" evidence="2">
    <location>
        <begin position="1"/>
        <end position="77"/>
    </location>
</feature>
<protein>
    <submittedName>
        <fullName evidence="4">Winged helix-turn-helix domain-containing protein</fullName>
    </submittedName>
</protein>
<reference evidence="4" key="2">
    <citation type="journal article" date="2021" name="Microbiome">
        <title>Successional dynamics and alternative stable states in a saline activated sludge microbial community over 9 years.</title>
        <authorList>
            <person name="Wang Y."/>
            <person name="Ye J."/>
            <person name="Ju F."/>
            <person name="Liu L."/>
            <person name="Boyd J.A."/>
            <person name="Deng Y."/>
            <person name="Parks D.H."/>
            <person name="Jiang X."/>
            <person name="Yin X."/>
            <person name="Woodcroft B.J."/>
            <person name="Tyson G.W."/>
            <person name="Hugenholtz P."/>
            <person name="Polz M.F."/>
            <person name="Zhang T."/>
        </authorList>
    </citation>
    <scope>NUCLEOTIDE SEQUENCE</scope>
    <source>
        <strain evidence="4">HKST-UBA01</strain>
    </source>
</reference>
<dbReference type="InterPro" id="IPR016032">
    <property type="entry name" value="Sig_transdc_resp-reg_C-effctor"/>
</dbReference>
<dbReference type="Proteomes" id="UP000697710">
    <property type="component" value="Unassembled WGS sequence"/>
</dbReference>
<evidence type="ECO:0000313" key="5">
    <source>
        <dbReference type="Proteomes" id="UP000697710"/>
    </source>
</evidence>
<dbReference type="Gene3D" id="1.10.10.10">
    <property type="entry name" value="Winged helix-like DNA-binding domain superfamily/Winged helix DNA-binding domain"/>
    <property type="match status" value="1"/>
</dbReference>
<sequence length="81" mass="9575">RHELTHKEAMILKLLTECEGEVVSRERVLDVVWGYEVYPSTRTIDNFIVRLRQRFEPNPDTPVYLHTVRGVGYRFTRAGEK</sequence>
<name>A0A956RQH2_UNCEI</name>
<evidence type="ECO:0000313" key="4">
    <source>
        <dbReference type="EMBL" id="MCA9729776.1"/>
    </source>
</evidence>
<dbReference type="GO" id="GO:0003677">
    <property type="term" value="F:DNA binding"/>
    <property type="evidence" value="ECO:0007669"/>
    <property type="project" value="UniProtKB-UniRule"/>
</dbReference>
<proteinExistence type="predicted"/>
<dbReference type="SMART" id="SM00862">
    <property type="entry name" value="Trans_reg_C"/>
    <property type="match status" value="1"/>
</dbReference>
<feature type="domain" description="OmpR/PhoB-type" evidence="3">
    <location>
        <begin position="1"/>
        <end position="77"/>
    </location>
</feature>
<reference evidence="4" key="1">
    <citation type="submission" date="2020-04" db="EMBL/GenBank/DDBJ databases">
        <authorList>
            <person name="Zhang T."/>
        </authorList>
    </citation>
    <scope>NUCLEOTIDE SEQUENCE</scope>
    <source>
        <strain evidence="4">HKST-UBA01</strain>
    </source>
</reference>
<evidence type="ECO:0000259" key="3">
    <source>
        <dbReference type="PROSITE" id="PS51755"/>
    </source>
</evidence>
<dbReference type="GO" id="GO:0006355">
    <property type="term" value="P:regulation of DNA-templated transcription"/>
    <property type="evidence" value="ECO:0007669"/>
    <property type="project" value="InterPro"/>
</dbReference>
<dbReference type="EMBL" id="JAGQHR010000837">
    <property type="protein sequence ID" value="MCA9729776.1"/>
    <property type="molecule type" value="Genomic_DNA"/>
</dbReference>
<evidence type="ECO:0000256" key="1">
    <source>
        <dbReference type="ARBA" id="ARBA00023125"/>
    </source>
</evidence>
<keyword evidence="1 2" id="KW-0238">DNA-binding</keyword>
<dbReference type="PROSITE" id="PS51755">
    <property type="entry name" value="OMPR_PHOB"/>
    <property type="match status" value="1"/>
</dbReference>
<dbReference type="SUPFAM" id="SSF46894">
    <property type="entry name" value="C-terminal effector domain of the bipartite response regulators"/>
    <property type="match status" value="1"/>
</dbReference>
<dbReference type="AlphaFoldDB" id="A0A956RQH2"/>
<gene>
    <name evidence="4" type="ORF">KC729_18985</name>
</gene>
<dbReference type="Pfam" id="PF00486">
    <property type="entry name" value="Trans_reg_C"/>
    <property type="match status" value="1"/>
</dbReference>